<comment type="subcellular location">
    <subcellularLocation>
        <location evidence="6">Cytoplasm</location>
    </subcellularLocation>
</comment>
<comment type="pathway">
    <text evidence="6">Porphyrin-containing compound metabolism; protoheme biosynthesis.</text>
</comment>
<dbReference type="InterPro" id="IPR050464">
    <property type="entry name" value="Zeta_carotene_desat/Oxidored"/>
</dbReference>
<dbReference type="Proteomes" id="UP000239907">
    <property type="component" value="Unassembled WGS sequence"/>
</dbReference>
<comment type="cofactor">
    <cofactor evidence="1 6">
        <name>FAD</name>
        <dbReference type="ChEBI" id="CHEBI:57692"/>
    </cofactor>
</comment>
<evidence type="ECO:0000256" key="5">
    <source>
        <dbReference type="ARBA" id="ARBA00023133"/>
    </source>
</evidence>
<reference evidence="8 9" key="1">
    <citation type="submission" date="2016-12" db="EMBL/GenBank/DDBJ databases">
        <title>Study of bacterial adaptation to deep sea.</title>
        <authorList>
            <person name="Song J."/>
            <person name="Yoshizawa S."/>
            <person name="Kogure K."/>
        </authorList>
    </citation>
    <scope>NUCLEOTIDE SEQUENCE [LARGE SCALE GENOMIC DNA]</scope>
    <source>
        <strain evidence="8 9">SAORIC-165</strain>
    </source>
</reference>
<dbReference type="Pfam" id="PF01593">
    <property type="entry name" value="Amino_oxidase"/>
    <property type="match status" value="1"/>
</dbReference>
<comment type="function">
    <text evidence="6">Involved in coproporphyrin-dependent heme b biosynthesis. Catalyzes the oxidation of coproporphyrinogen III to coproporphyrin III.</text>
</comment>
<evidence type="ECO:0000256" key="1">
    <source>
        <dbReference type="ARBA" id="ARBA00001974"/>
    </source>
</evidence>
<comment type="similarity">
    <text evidence="6">Belongs to the protoporphyrinogen/coproporphyrinogen oxidase family. Coproporphyrinogen III oxidase subfamily.</text>
</comment>
<comment type="caution">
    <text evidence="8">The sequence shown here is derived from an EMBL/GenBank/DDBJ whole genome shotgun (WGS) entry which is preliminary data.</text>
</comment>
<sequence>MEQNTERKHVAIIGAGITGLSAAYHLQQAGHSVVVFENSSRIGGVIQSSTKDGFLYEHGPNSLMVNDRRVENLIQKTNLSSEVLVANKAANKRFVIHQGKLNTLPSSPASFLTCSLFSFKAKLRLAKEPFIAKRPAEAGGESFADFVRRRLGPEMLEKAAGPFVNGIYAGDPNRLSTNYAFPRLFALEQEHGSLFKGMLKTAREIKTGKGDTNRLAKREIISFKNGMESLPKGIAALLEEGTLFLDTKLGGISYNKKTKRWHIDWKGKNGTIGQGSFSDVIITVPAHKLEELPLEEKVLDAISRVPHLDYPPVASMMLGFKRSQVKHPLDGFGMLNALNEKSKILGALFTSTLFPGRAPDDCVTINIMLGGSRTPEHGKMSESAMKASAMDELRRLLGIQGSPVFSSLVRWEKAIPQINIGYSSILEQLKQCERKFSGIHFSGNYRGGISVGDCIISGIKLTEKISS</sequence>
<dbReference type="RefSeq" id="WP_165788798.1">
    <property type="nucleotide sequence ID" value="NZ_MQWA01000001.1"/>
</dbReference>
<dbReference type="GO" id="GO:0005737">
    <property type="term" value="C:cytoplasm"/>
    <property type="evidence" value="ECO:0007669"/>
    <property type="project" value="UniProtKB-SubCell"/>
</dbReference>
<dbReference type="PRINTS" id="PR00419">
    <property type="entry name" value="ADXRDTASE"/>
</dbReference>
<gene>
    <name evidence="8" type="ORF">BSZ32_11210</name>
</gene>
<dbReference type="PANTHER" id="PTHR42923:SF3">
    <property type="entry name" value="PROTOPORPHYRINOGEN OXIDASE"/>
    <property type="match status" value="1"/>
</dbReference>
<dbReference type="InterPro" id="IPR004572">
    <property type="entry name" value="Protoporphyrinogen_oxidase"/>
</dbReference>
<dbReference type="PANTHER" id="PTHR42923">
    <property type="entry name" value="PROTOPORPHYRINOGEN OXIDASE"/>
    <property type="match status" value="1"/>
</dbReference>
<dbReference type="Gene3D" id="1.10.3110.10">
    <property type="entry name" value="protoporphyrinogen ix oxidase, domain 3"/>
    <property type="match status" value="1"/>
</dbReference>
<dbReference type="UniPathway" id="UPA00252"/>
<keyword evidence="9" id="KW-1185">Reference proteome</keyword>
<dbReference type="Gene3D" id="3.90.660.20">
    <property type="entry name" value="Protoporphyrinogen oxidase, mitochondrial, domain 2"/>
    <property type="match status" value="1"/>
</dbReference>
<keyword evidence="5 6" id="KW-0350">Heme biosynthesis</keyword>
<evidence type="ECO:0000256" key="4">
    <source>
        <dbReference type="ARBA" id="ARBA00023002"/>
    </source>
</evidence>
<dbReference type="InterPro" id="IPR002937">
    <property type="entry name" value="Amino_oxidase"/>
</dbReference>
<evidence type="ECO:0000256" key="3">
    <source>
        <dbReference type="ARBA" id="ARBA00022827"/>
    </source>
</evidence>
<evidence type="ECO:0000256" key="6">
    <source>
        <dbReference type="RuleBase" id="RU364052"/>
    </source>
</evidence>
<protein>
    <recommendedName>
        <fullName evidence="6">Coproporphyrinogen III oxidase</fullName>
        <ecNumber evidence="6">1.3.3.15</ecNumber>
    </recommendedName>
</protein>
<dbReference type="AlphaFoldDB" id="A0A2S7U3N2"/>
<name>A0A2S7U3N2_9BACT</name>
<evidence type="ECO:0000313" key="9">
    <source>
        <dbReference type="Proteomes" id="UP000239907"/>
    </source>
</evidence>
<feature type="domain" description="Amine oxidase" evidence="7">
    <location>
        <begin position="17"/>
        <end position="460"/>
    </location>
</feature>
<keyword evidence="6" id="KW-0963">Cytoplasm</keyword>
<dbReference type="EMBL" id="MQWA01000001">
    <property type="protein sequence ID" value="PQJ29004.1"/>
    <property type="molecule type" value="Genomic_DNA"/>
</dbReference>
<dbReference type="GO" id="GO:0004729">
    <property type="term" value="F:oxygen-dependent protoporphyrinogen oxidase activity"/>
    <property type="evidence" value="ECO:0007669"/>
    <property type="project" value="UniProtKB-UniRule"/>
</dbReference>
<proteinExistence type="inferred from homology"/>
<evidence type="ECO:0000259" key="7">
    <source>
        <dbReference type="Pfam" id="PF01593"/>
    </source>
</evidence>
<dbReference type="InterPro" id="IPR036188">
    <property type="entry name" value="FAD/NAD-bd_sf"/>
</dbReference>
<keyword evidence="3 6" id="KW-0274">FAD</keyword>
<dbReference type="GO" id="GO:0006783">
    <property type="term" value="P:heme biosynthetic process"/>
    <property type="evidence" value="ECO:0007669"/>
    <property type="project" value="UniProtKB-UniRule"/>
</dbReference>
<dbReference type="NCBIfam" id="TIGR00562">
    <property type="entry name" value="proto_IX_ox"/>
    <property type="match status" value="1"/>
</dbReference>
<evidence type="ECO:0000256" key="2">
    <source>
        <dbReference type="ARBA" id="ARBA00022630"/>
    </source>
</evidence>
<dbReference type="SUPFAM" id="SSF54373">
    <property type="entry name" value="FAD-linked reductases, C-terminal domain"/>
    <property type="match status" value="1"/>
</dbReference>
<accession>A0A2S7U3N2</accession>
<dbReference type="EC" id="1.3.3.15" evidence="6"/>
<keyword evidence="2 6" id="KW-0285">Flavoprotein</keyword>
<evidence type="ECO:0000313" key="8">
    <source>
        <dbReference type="EMBL" id="PQJ29004.1"/>
    </source>
</evidence>
<organism evidence="8 9">
    <name type="scientific">Rubritalea profundi</name>
    <dbReference type="NCBI Taxonomy" id="1658618"/>
    <lineage>
        <taxon>Bacteria</taxon>
        <taxon>Pseudomonadati</taxon>
        <taxon>Verrucomicrobiota</taxon>
        <taxon>Verrucomicrobiia</taxon>
        <taxon>Verrucomicrobiales</taxon>
        <taxon>Rubritaleaceae</taxon>
        <taxon>Rubritalea</taxon>
    </lineage>
</organism>
<dbReference type="Gene3D" id="3.50.50.60">
    <property type="entry name" value="FAD/NAD(P)-binding domain"/>
    <property type="match status" value="1"/>
</dbReference>
<keyword evidence="4 6" id="KW-0560">Oxidoreductase</keyword>
<dbReference type="SUPFAM" id="SSF51905">
    <property type="entry name" value="FAD/NAD(P)-binding domain"/>
    <property type="match status" value="1"/>
</dbReference>
<comment type="catalytic activity">
    <reaction evidence="6">
        <text>coproporphyrinogen III + 3 O2 = coproporphyrin III + 3 H2O2</text>
        <dbReference type="Rhea" id="RHEA:43436"/>
        <dbReference type="ChEBI" id="CHEBI:15379"/>
        <dbReference type="ChEBI" id="CHEBI:16240"/>
        <dbReference type="ChEBI" id="CHEBI:57309"/>
        <dbReference type="ChEBI" id="CHEBI:131725"/>
        <dbReference type="EC" id="1.3.3.15"/>
    </reaction>
</comment>